<dbReference type="InterPro" id="IPR029063">
    <property type="entry name" value="SAM-dependent_MTases_sf"/>
</dbReference>
<keyword evidence="1" id="KW-0489">Methyltransferase</keyword>
<protein>
    <recommendedName>
        <fullName evidence="4">Methyltransferase type 11 domain-containing protein</fullName>
    </recommendedName>
</protein>
<keyword evidence="6" id="KW-1185">Reference proteome</keyword>
<evidence type="ECO:0000256" key="3">
    <source>
        <dbReference type="ARBA" id="ARBA00022691"/>
    </source>
</evidence>
<dbReference type="EMBL" id="BNJK01000001">
    <property type="protein sequence ID" value="GHO92162.1"/>
    <property type="molecule type" value="Genomic_DNA"/>
</dbReference>
<sequence>MGLVEQVQESNRIVQHFKPGGSTAVPSNVAYRLKKIQKLGILKGKWLDCGCADGGYTVALVDAGAESAVGVDVVEERIQQAKEREKDHPAVKFFHLTNDDLPFPDASFDGVMMNEVLEHVTDEVHTLREILRVLRPGGHLVIMSPNRWFPFEGHGMHIGERVFEFPIPILPWLPSKIGQQFMFARNYWPSEMRDLVNRVGFSVWKVDFVWPIFEVWPWLPQPVIHQYRKILPVIERTPFVRRFGVSVFLVAQKR</sequence>
<gene>
    <name evidence="5" type="ORF">KSF_022100</name>
</gene>
<dbReference type="GO" id="GO:0032259">
    <property type="term" value="P:methylation"/>
    <property type="evidence" value="ECO:0007669"/>
    <property type="project" value="UniProtKB-KW"/>
</dbReference>
<dbReference type="InterPro" id="IPR013216">
    <property type="entry name" value="Methyltransf_11"/>
</dbReference>
<dbReference type="AlphaFoldDB" id="A0A8J3N2C6"/>
<dbReference type="PANTHER" id="PTHR43464">
    <property type="entry name" value="METHYLTRANSFERASE"/>
    <property type="match status" value="1"/>
</dbReference>
<dbReference type="CDD" id="cd02440">
    <property type="entry name" value="AdoMet_MTases"/>
    <property type="match status" value="1"/>
</dbReference>
<evidence type="ECO:0000259" key="4">
    <source>
        <dbReference type="Pfam" id="PF08241"/>
    </source>
</evidence>
<evidence type="ECO:0000313" key="5">
    <source>
        <dbReference type="EMBL" id="GHO92162.1"/>
    </source>
</evidence>
<accession>A0A8J3N2C6</accession>
<keyword evidence="2" id="KW-0808">Transferase</keyword>
<dbReference type="Pfam" id="PF08241">
    <property type="entry name" value="Methyltransf_11"/>
    <property type="match status" value="1"/>
</dbReference>
<feature type="domain" description="Methyltransferase type 11" evidence="4">
    <location>
        <begin position="47"/>
        <end position="142"/>
    </location>
</feature>
<organism evidence="5 6">
    <name type="scientific">Reticulibacter mediterranei</name>
    <dbReference type="NCBI Taxonomy" id="2778369"/>
    <lineage>
        <taxon>Bacteria</taxon>
        <taxon>Bacillati</taxon>
        <taxon>Chloroflexota</taxon>
        <taxon>Ktedonobacteria</taxon>
        <taxon>Ktedonobacterales</taxon>
        <taxon>Reticulibacteraceae</taxon>
        <taxon>Reticulibacter</taxon>
    </lineage>
</organism>
<evidence type="ECO:0000256" key="1">
    <source>
        <dbReference type="ARBA" id="ARBA00022603"/>
    </source>
</evidence>
<proteinExistence type="predicted"/>
<reference evidence="5" key="1">
    <citation type="submission" date="2020-10" db="EMBL/GenBank/DDBJ databases">
        <title>Taxonomic study of unclassified bacteria belonging to the class Ktedonobacteria.</title>
        <authorList>
            <person name="Yabe S."/>
            <person name="Wang C.M."/>
            <person name="Zheng Y."/>
            <person name="Sakai Y."/>
            <person name="Cavaletti L."/>
            <person name="Monciardini P."/>
            <person name="Donadio S."/>
        </authorList>
    </citation>
    <scope>NUCLEOTIDE SEQUENCE</scope>
    <source>
        <strain evidence="5">ID150040</strain>
    </source>
</reference>
<dbReference type="GO" id="GO:0008757">
    <property type="term" value="F:S-adenosylmethionine-dependent methyltransferase activity"/>
    <property type="evidence" value="ECO:0007669"/>
    <property type="project" value="InterPro"/>
</dbReference>
<name>A0A8J3N2C6_9CHLR</name>
<evidence type="ECO:0000313" key="6">
    <source>
        <dbReference type="Proteomes" id="UP000597444"/>
    </source>
</evidence>
<dbReference type="PANTHER" id="PTHR43464:SF19">
    <property type="entry name" value="UBIQUINONE BIOSYNTHESIS O-METHYLTRANSFERASE, MITOCHONDRIAL"/>
    <property type="match status" value="1"/>
</dbReference>
<keyword evidence="3" id="KW-0949">S-adenosyl-L-methionine</keyword>
<dbReference type="Proteomes" id="UP000597444">
    <property type="component" value="Unassembled WGS sequence"/>
</dbReference>
<dbReference type="SUPFAM" id="SSF53335">
    <property type="entry name" value="S-adenosyl-L-methionine-dependent methyltransferases"/>
    <property type="match status" value="1"/>
</dbReference>
<dbReference type="Gene3D" id="3.40.50.150">
    <property type="entry name" value="Vaccinia Virus protein VP39"/>
    <property type="match status" value="1"/>
</dbReference>
<evidence type="ECO:0000256" key="2">
    <source>
        <dbReference type="ARBA" id="ARBA00022679"/>
    </source>
</evidence>
<comment type="caution">
    <text evidence="5">The sequence shown here is derived from an EMBL/GenBank/DDBJ whole genome shotgun (WGS) entry which is preliminary data.</text>
</comment>
<dbReference type="RefSeq" id="WP_220203015.1">
    <property type="nucleotide sequence ID" value="NZ_BNJK01000001.1"/>
</dbReference>